<dbReference type="InterPro" id="IPR001969">
    <property type="entry name" value="Aspartic_peptidase_AS"/>
</dbReference>
<gene>
    <name evidence="1" type="ORF">PCOR1329_LOCUS63602</name>
</gene>
<reference evidence="1" key="1">
    <citation type="submission" date="2023-10" db="EMBL/GenBank/DDBJ databases">
        <authorList>
            <person name="Chen Y."/>
            <person name="Shah S."/>
            <person name="Dougan E. K."/>
            <person name="Thang M."/>
            <person name="Chan C."/>
        </authorList>
    </citation>
    <scope>NUCLEOTIDE SEQUENCE [LARGE SCALE GENOMIC DNA]</scope>
</reference>
<sequence length="974" mass="104136">GWDGLAKTGLPFYARLAELGAAAMFAFVPTARNESYMRAGEVPYSDIKPDTLVWVDAEVFEPGGGPGAEGGGPGPQRTFWVVSGGLAVRQEAPTSVRFLVDTGTSTVLLAPPAGPTEASSESGGWLGELVALWLHVLIALVQAVVLLGYSCLKNVCSWRLPGRRSPAAIDNGRPAGLDAGLLYGFRRRLTVNEETAIMAAVIQVADETYLARETAGGRAAVLPAGGALRAFDFGLRGAGAGQQLVGADGGVAGGSAEGAAALVGVGPARGPGLGVAAGGAAAAQPVGAGAPGQAAAAPGAVAGLGPFAAPAAPEWVMTETTAAGDRGTVVALNGTERLGGDVGIMRTDKGWIGIRRVSLSLALYAGAEAGLDARLLGIALQSDGHRTRIQFRDAVAKFEQTLDMVNEIVVTLNDMYLGGSGHDDLPRRAAGEPLLAVHAEVHRELEDAVRRFGEPPMDLDGPGALAELRVSQAYHGEAVAIAPVGFDNVDRISLPAATTSPQTLEHLAGDVGRVIAKRLQDLLLPREQGLDRIRTEGPRRLYVDPNLRNPKLYQRVLRRLVDSNLVSFQLDCECSVGLFFVHKKNGDLRMILDGRYSSLRFGEADKVELASGGAFSQIAVDGDDPIAVAGVDIADAFYNILLPPWLQKYFGLPPVRAGDFNLSHVGEGTPVHPSQKEILRQDRCTGDTLRRVISHYTSRGLIRRGDVRVAQEAAREAKRRRREAREAEAQRARGVSVPPVVAGDMCSRPVPFTSHPLLAHIGGLSSDPEVQRFRDALPGPSDVATALYDPASRPLAFATASLQCERTGVSLETFHKHSVHLNCMVWLHDRLYRKMLVESCCRSSVAKALHVIDYVAYDETPLRLRQVDRTAEFALPDSFLKLLPSSQTSVPTKIMQTQRHWGILISKEVRGVTKYLMLYGRTPSADEIVIFIPPGVECDKEVLKEKMLGQLAKRFGKTLIETETDVFFNVISRC</sequence>
<accession>A0ABN9W340</accession>
<dbReference type="EMBL" id="CAUYUJ010018079">
    <property type="protein sequence ID" value="CAK0880468.1"/>
    <property type="molecule type" value="Genomic_DNA"/>
</dbReference>
<evidence type="ECO:0000313" key="1">
    <source>
        <dbReference type="EMBL" id="CAK0880468.1"/>
    </source>
</evidence>
<dbReference type="PROSITE" id="PS00141">
    <property type="entry name" value="ASP_PROTEASE"/>
    <property type="match status" value="1"/>
</dbReference>
<comment type="caution">
    <text evidence="1">The sequence shown here is derived from an EMBL/GenBank/DDBJ whole genome shotgun (WGS) entry which is preliminary data.</text>
</comment>
<organism evidence="1 2">
    <name type="scientific">Prorocentrum cordatum</name>
    <dbReference type="NCBI Taxonomy" id="2364126"/>
    <lineage>
        <taxon>Eukaryota</taxon>
        <taxon>Sar</taxon>
        <taxon>Alveolata</taxon>
        <taxon>Dinophyceae</taxon>
        <taxon>Prorocentrales</taxon>
        <taxon>Prorocentraceae</taxon>
        <taxon>Prorocentrum</taxon>
    </lineage>
</organism>
<evidence type="ECO:0000313" key="2">
    <source>
        <dbReference type="Proteomes" id="UP001189429"/>
    </source>
</evidence>
<keyword evidence="2" id="KW-1185">Reference proteome</keyword>
<name>A0ABN9W340_9DINO</name>
<proteinExistence type="predicted"/>
<evidence type="ECO:0008006" key="3">
    <source>
        <dbReference type="Google" id="ProtNLM"/>
    </source>
</evidence>
<dbReference type="Proteomes" id="UP001189429">
    <property type="component" value="Unassembled WGS sequence"/>
</dbReference>
<feature type="non-terminal residue" evidence="1">
    <location>
        <position position="1"/>
    </location>
</feature>
<protein>
    <recommendedName>
        <fullName evidence="3">Ubiquitinyl hydrolase 1</fullName>
    </recommendedName>
</protein>